<dbReference type="Pfam" id="PF00565">
    <property type="entry name" value="SNase"/>
    <property type="match status" value="1"/>
</dbReference>
<evidence type="ECO:0000256" key="1">
    <source>
        <dbReference type="ARBA" id="ARBA00022722"/>
    </source>
</evidence>
<dbReference type="PANTHER" id="PTHR12302">
    <property type="entry name" value="EBNA2 BINDING PROTEIN P100"/>
    <property type="match status" value="1"/>
</dbReference>
<dbReference type="Gene3D" id="2.40.50.90">
    <property type="match status" value="1"/>
</dbReference>
<evidence type="ECO:0000256" key="3">
    <source>
        <dbReference type="ARBA" id="ARBA00022801"/>
    </source>
</evidence>
<keyword evidence="5" id="KW-0732">Signal</keyword>
<dbReference type="PROSITE" id="PS51257">
    <property type="entry name" value="PROKAR_LIPOPROTEIN"/>
    <property type="match status" value="1"/>
</dbReference>
<sequence>MKFRSIFISVLLTIFTLTGCTSAPEHKSQDDTKNTNIEEKQPSGAGQDAGSKGSDSSQAKAPVKGLKAMVVHIVDGDTIDVKLTNGKNERVRLILVDTPETKHPRLGVQPFGKEASAFTSTNLIAREVTLEIDAEERDQYGRLLAYVWAGDKLYNQILIDQGLARVAVYPPNTKYVDQFREAEDKARKAKKGIWSIENYAEEDGYHSEANETSPTDSSVKSSSTGSSYENKPGDDTEKNTSCSGKIKGNANSKIYHVPGGSHYESTTDNIVWFCSEQEAKDSGYRASKR</sequence>
<protein>
    <submittedName>
        <fullName evidence="7">Micrococcal nuclease</fullName>
        <ecNumber evidence="7">3.1.31.1</ecNumber>
    </submittedName>
</protein>
<feature type="domain" description="TNase-like" evidence="6">
    <location>
        <begin position="64"/>
        <end position="196"/>
    </location>
</feature>
<keyword evidence="3 7" id="KW-0378">Hydrolase</keyword>
<evidence type="ECO:0000256" key="2">
    <source>
        <dbReference type="ARBA" id="ARBA00022759"/>
    </source>
</evidence>
<dbReference type="PROSITE" id="PS01123">
    <property type="entry name" value="TNASE_1"/>
    <property type="match status" value="1"/>
</dbReference>
<dbReference type="GO" id="GO:1990599">
    <property type="term" value="F:3' overhang single-stranded DNA endodeoxyribonuclease activity"/>
    <property type="evidence" value="ECO:0007669"/>
    <property type="project" value="UniProtKB-EC"/>
</dbReference>
<feature type="chain" id="PRO_5047289931" evidence="5">
    <location>
        <begin position="24"/>
        <end position="289"/>
    </location>
</feature>
<evidence type="ECO:0000313" key="8">
    <source>
        <dbReference type="Proteomes" id="UP000823486"/>
    </source>
</evidence>
<dbReference type="InterPro" id="IPR035437">
    <property type="entry name" value="SNase_OB-fold_sf"/>
</dbReference>
<reference evidence="7 8" key="1">
    <citation type="submission" date="2021-01" db="EMBL/GenBank/DDBJ databases">
        <title>Genomic Encyclopedia of Type Strains, Phase IV (KMG-IV): sequencing the most valuable type-strain genomes for metagenomic binning, comparative biology and taxonomic classification.</title>
        <authorList>
            <person name="Goeker M."/>
        </authorList>
    </citation>
    <scope>NUCLEOTIDE SEQUENCE [LARGE SCALE GENOMIC DNA]</scope>
    <source>
        <strain evidence="7 8">DSM 105482</strain>
    </source>
</reference>
<gene>
    <name evidence="7" type="ORF">JOC77_000351</name>
</gene>
<feature type="compositionally biased region" description="Basic and acidic residues" evidence="4">
    <location>
        <begin position="24"/>
        <end position="41"/>
    </location>
</feature>
<feature type="region of interest" description="Disordered" evidence="4">
    <location>
        <begin position="23"/>
        <end position="59"/>
    </location>
</feature>
<dbReference type="CDD" id="cd00175">
    <property type="entry name" value="SNc"/>
    <property type="match status" value="1"/>
</dbReference>
<organism evidence="7 8">
    <name type="scientific">Peribacillus deserti</name>
    <dbReference type="NCBI Taxonomy" id="673318"/>
    <lineage>
        <taxon>Bacteria</taxon>
        <taxon>Bacillati</taxon>
        <taxon>Bacillota</taxon>
        <taxon>Bacilli</taxon>
        <taxon>Bacillales</taxon>
        <taxon>Bacillaceae</taxon>
        <taxon>Peribacillus</taxon>
    </lineage>
</organism>
<evidence type="ECO:0000256" key="5">
    <source>
        <dbReference type="SAM" id="SignalP"/>
    </source>
</evidence>
<dbReference type="PANTHER" id="PTHR12302:SF3">
    <property type="entry name" value="SERINE_THREONINE-PROTEIN KINASE 31"/>
    <property type="match status" value="1"/>
</dbReference>
<evidence type="ECO:0000256" key="4">
    <source>
        <dbReference type="SAM" id="MobiDB-lite"/>
    </source>
</evidence>
<dbReference type="Proteomes" id="UP000823486">
    <property type="component" value="Unassembled WGS sequence"/>
</dbReference>
<dbReference type="EC" id="3.1.31.1" evidence="7"/>
<dbReference type="EMBL" id="JAFBFI010000001">
    <property type="protein sequence ID" value="MBM7690948.1"/>
    <property type="molecule type" value="Genomic_DNA"/>
</dbReference>
<dbReference type="InterPro" id="IPR002071">
    <property type="entry name" value="Thermonucl_AS"/>
</dbReference>
<dbReference type="PROSITE" id="PS50830">
    <property type="entry name" value="TNASE_3"/>
    <property type="match status" value="1"/>
</dbReference>
<dbReference type="SUPFAM" id="SSF50199">
    <property type="entry name" value="Staphylococcal nuclease"/>
    <property type="match status" value="1"/>
</dbReference>
<dbReference type="Gene3D" id="3.40.10.10">
    <property type="entry name" value="DNA Methylphosphotriester Repair Domain"/>
    <property type="match status" value="1"/>
</dbReference>
<comment type="caution">
    <text evidence="7">The sequence shown here is derived from an EMBL/GenBank/DDBJ whole genome shotgun (WGS) entry which is preliminary data.</text>
</comment>
<keyword evidence="2" id="KW-0255">Endonuclease</keyword>
<feature type="region of interest" description="Disordered" evidence="4">
    <location>
        <begin position="204"/>
        <end position="261"/>
    </location>
</feature>
<dbReference type="InterPro" id="IPR016071">
    <property type="entry name" value="Staphylococal_nuclease_OB-fold"/>
</dbReference>
<keyword evidence="1" id="KW-0540">Nuclease</keyword>
<dbReference type="SMART" id="SM00318">
    <property type="entry name" value="SNc"/>
    <property type="match status" value="1"/>
</dbReference>
<feature type="compositionally biased region" description="Low complexity" evidence="4">
    <location>
        <begin position="212"/>
        <end position="227"/>
    </location>
</feature>
<proteinExistence type="predicted"/>
<dbReference type="RefSeq" id="WP_204537726.1">
    <property type="nucleotide sequence ID" value="NZ_JAFBFI010000001.1"/>
</dbReference>
<accession>A0ABS2QCR7</accession>
<evidence type="ECO:0000313" key="7">
    <source>
        <dbReference type="EMBL" id="MBM7690948.1"/>
    </source>
</evidence>
<evidence type="ECO:0000259" key="6">
    <source>
        <dbReference type="PROSITE" id="PS50830"/>
    </source>
</evidence>
<feature type="signal peptide" evidence="5">
    <location>
        <begin position="1"/>
        <end position="23"/>
    </location>
</feature>
<dbReference type="InterPro" id="IPR035451">
    <property type="entry name" value="Ada-like_dom_sf"/>
</dbReference>
<name>A0ABS2QCR7_9BACI</name>
<keyword evidence="8" id="KW-1185">Reference proteome</keyword>